<name>L8H9L9_ACACF</name>
<dbReference type="RefSeq" id="XP_004348718.1">
    <property type="nucleotide sequence ID" value="XM_004348668.1"/>
</dbReference>
<keyword evidence="1" id="KW-0732">Signal</keyword>
<dbReference type="SUPFAM" id="SSF49764">
    <property type="entry name" value="HSP20-like chaperones"/>
    <property type="match status" value="1"/>
</dbReference>
<dbReference type="PANTHER" id="PTHR34726">
    <property type="entry name" value="GBP DOMAIN-CONTAINING PROTEIN"/>
    <property type="match status" value="1"/>
</dbReference>
<dbReference type="OrthoDB" id="10043329at2759"/>
<dbReference type="PANTHER" id="PTHR34726:SF1">
    <property type="entry name" value="G DOMAIN-CONTAINING PROTEIN"/>
    <property type="match status" value="1"/>
</dbReference>
<dbReference type="VEuPathDB" id="AmoebaDB:ACA1_035340"/>
<sequence length="560" mass="62635">MPSTKVKALGLLLVLFGLGQHVQLGSTQAAGLVDRLVLNAATSALQEAFELMKHKKPTEMWDEFIQFVFPTGPDNTRVLPYDGVVDVNSVAAVLNGKGWDVIFEEGYHNYLQRIGHKKAVRTCFKGRFNTGKTFVLGMFAGSPPPNGYTLHTPGLSVKYVNTTSGLDLLFIDTAGTDVPVLNELQLLDRRLTDAFLQELIFSLCDTDIFVVNQVTLADQIFLTALQKRLQRDYPHQKVKDRLLLLHNLKDIEEVADVQKVVEEDIKGAFNATEGDNEGTYYTSQHFYHFIVARQGTAAGQHYNQRTINFLNNLLASKMDRKEVSSLLPDLMQHAERLLKTKYLVKVPSKEEVATQQQQQAANTQANVANYLGVKYLFDLAAQPSAGAGAESAPPMREEVDINGRVNFELTFHEASGAVRDEGSGRTTNYIPSIRPKTEVGPEISISPFLQFKEDGFVDFMFNGLFTQPMTVGQKDGKVTITVDVPGVEKVHWQTLGNQVFIRGCRGVQNDFDRMLREERFAGCFQKHLEVPQFFIDRAQSVATHEHGVFTLTLTKEEPFL</sequence>
<dbReference type="EMBL" id="KB007886">
    <property type="protein sequence ID" value="ELR22204.1"/>
    <property type="molecule type" value="Genomic_DNA"/>
</dbReference>
<dbReference type="GeneID" id="14923132"/>
<dbReference type="Gene3D" id="2.60.40.790">
    <property type="match status" value="1"/>
</dbReference>
<reference evidence="3 4" key="1">
    <citation type="journal article" date="2013" name="Genome Biol.">
        <title>Genome of Acanthamoeba castellanii highlights extensive lateral gene transfer and early evolution of tyrosine kinase signaling.</title>
        <authorList>
            <person name="Clarke M."/>
            <person name="Lohan A.J."/>
            <person name="Liu B."/>
            <person name="Lagkouvardos I."/>
            <person name="Roy S."/>
            <person name="Zafar N."/>
            <person name="Bertelli C."/>
            <person name="Schilde C."/>
            <person name="Kianianmomeni A."/>
            <person name="Burglin T.R."/>
            <person name="Frech C."/>
            <person name="Turcotte B."/>
            <person name="Kopec K.O."/>
            <person name="Synnott J.M."/>
            <person name="Choo C."/>
            <person name="Paponov I."/>
            <person name="Finkler A."/>
            <person name="Soon Heng Tan C."/>
            <person name="Hutchins A.P."/>
            <person name="Weinmeier T."/>
            <person name="Rattei T."/>
            <person name="Chu J.S."/>
            <person name="Gimenez G."/>
            <person name="Irimia M."/>
            <person name="Rigden D.J."/>
            <person name="Fitzpatrick D.A."/>
            <person name="Lorenzo-Morales J."/>
            <person name="Bateman A."/>
            <person name="Chiu C.H."/>
            <person name="Tang P."/>
            <person name="Hegemann P."/>
            <person name="Fromm H."/>
            <person name="Raoult D."/>
            <person name="Greub G."/>
            <person name="Miranda-Saavedra D."/>
            <person name="Chen N."/>
            <person name="Nash P."/>
            <person name="Ginger M.L."/>
            <person name="Horn M."/>
            <person name="Schaap P."/>
            <person name="Caler L."/>
            <person name="Loftus B."/>
        </authorList>
    </citation>
    <scope>NUCLEOTIDE SEQUENCE [LARGE SCALE GENOMIC DNA]</scope>
    <source>
        <strain evidence="3 4">Neff</strain>
    </source>
</reference>
<gene>
    <name evidence="3" type="ORF">ACA1_035340</name>
</gene>
<dbReference type="KEGG" id="acan:ACA1_035340"/>
<dbReference type="Pfam" id="PF00011">
    <property type="entry name" value="HSP20"/>
    <property type="match status" value="1"/>
</dbReference>
<dbReference type="CDD" id="cd06464">
    <property type="entry name" value="ACD_sHsps-like"/>
    <property type="match status" value="1"/>
</dbReference>
<evidence type="ECO:0000313" key="4">
    <source>
        <dbReference type="Proteomes" id="UP000011083"/>
    </source>
</evidence>
<dbReference type="InterPro" id="IPR002068">
    <property type="entry name" value="A-crystallin/Hsp20_dom"/>
</dbReference>
<dbReference type="InterPro" id="IPR027417">
    <property type="entry name" value="P-loop_NTPase"/>
</dbReference>
<evidence type="ECO:0000256" key="1">
    <source>
        <dbReference type="SAM" id="SignalP"/>
    </source>
</evidence>
<feature type="domain" description="SHSP" evidence="2">
    <location>
        <begin position="473"/>
        <end position="558"/>
    </location>
</feature>
<accession>L8H9L9</accession>
<dbReference type="STRING" id="1257118.L8H9L9"/>
<feature type="chain" id="PRO_5003990542" description="SHSP domain-containing protein" evidence="1">
    <location>
        <begin position="20"/>
        <end position="560"/>
    </location>
</feature>
<dbReference type="InterPro" id="IPR008978">
    <property type="entry name" value="HSP20-like_chaperone"/>
</dbReference>
<protein>
    <recommendedName>
        <fullName evidence="2">SHSP domain-containing protein</fullName>
    </recommendedName>
</protein>
<dbReference type="Proteomes" id="UP000011083">
    <property type="component" value="Unassembled WGS sequence"/>
</dbReference>
<keyword evidence="4" id="KW-1185">Reference proteome</keyword>
<evidence type="ECO:0000259" key="2">
    <source>
        <dbReference type="Pfam" id="PF00011"/>
    </source>
</evidence>
<organism evidence="3 4">
    <name type="scientific">Acanthamoeba castellanii (strain ATCC 30010 / Neff)</name>
    <dbReference type="NCBI Taxonomy" id="1257118"/>
    <lineage>
        <taxon>Eukaryota</taxon>
        <taxon>Amoebozoa</taxon>
        <taxon>Discosea</taxon>
        <taxon>Longamoebia</taxon>
        <taxon>Centramoebida</taxon>
        <taxon>Acanthamoebidae</taxon>
        <taxon>Acanthamoeba</taxon>
    </lineage>
</organism>
<dbReference type="AlphaFoldDB" id="L8H9L9"/>
<evidence type="ECO:0000313" key="3">
    <source>
        <dbReference type="EMBL" id="ELR22204.1"/>
    </source>
</evidence>
<dbReference type="SUPFAM" id="SSF52540">
    <property type="entry name" value="P-loop containing nucleoside triphosphate hydrolases"/>
    <property type="match status" value="1"/>
</dbReference>
<feature type="signal peptide" evidence="1">
    <location>
        <begin position="1"/>
        <end position="19"/>
    </location>
</feature>
<proteinExistence type="predicted"/>